<dbReference type="InterPro" id="IPR020503">
    <property type="entry name" value="Uncharacterised_Rv2561"/>
</dbReference>
<keyword evidence="2" id="KW-1185">Reference proteome</keyword>
<organism evidence="1 2">
    <name type="scientific">Sporocytophaga myxococcoides</name>
    <dbReference type="NCBI Taxonomy" id="153721"/>
    <lineage>
        <taxon>Bacteria</taxon>
        <taxon>Pseudomonadati</taxon>
        <taxon>Bacteroidota</taxon>
        <taxon>Cytophagia</taxon>
        <taxon>Cytophagales</taxon>
        <taxon>Cytophagaceae</taxon>
        <taxon>Sporocytophaga</taxon>
    </lineage>
</organism>
<reference evidence="1 2" key="1">
    <citation type="submission" date="2014-09" db="EMBL/GenBank/DDBJ databases">
        <title>Sporocytophaga myxococcoides PG-01 genome sequencing.</title>
        <authorList>
            <person name="Liu L."/>
            <person name="Gao P.J."/>
            <person name="Chen G.J."/>
            <person name="Wang L.S."/>
        </authorList>
    </citation>
    <scope>NUCLEOTIDE SEQUENCE [LARGE SCALE GENOMIC DNA]</scope>
    <source>
        <strain evidence="1 2">PG-01</strain>
    </source>
</reference>
<name>A0A098LEI3_9BACT</name>
<dbReference type="RefSeq" id="WP_045462262.1">
    <property type="nucleotide sequence ID" value="NZ_BBLT01000003.1"/>
</dbReference>
<sequence>MYIDLISAIEDAQPAFFFTPDISGFTKFIKSTKIEKSKEYIHQLLEVIIDSNILNFKTAEILGDAVMFYKTGDPPGLDILESQVKKTFLDFHLALLDIREKSNIEPEELSNLTIKIIVHYGCITTTEIKGMLKLVGPDVILAHRILKNNVKEKEYLLMTDQYLLTQNEDIIKNSFTWSKLRSGYKTYDYIGKVHYKFLSLSHLKEVIDSRKTLDGIAL</sequence>
<evidence type="ECO:0000313" key="1">
    <source>
        <dbReference type="EMBL" id="GAL84824.1"/>
    </source>
</evidence>
<dbReference type="OrthoDB" id="625021at2"/>
<dbReference type="eggNOG" id="COG2114">
    <property type="taxonomic scope" value="Bacteria"/>
</dbReference>
<comment type="caution">
    <text evidence="1">The sequence shown here is derived from an EMBL/GenBank/DDBJ whole genome shotgun (WGS) entry which is preliminary data.</text>
</comment>
<dbReference type="Gene3D" id="3.30.70.1230">
    <property type="entry name" value="Nucleotide cyclase"/>
    <property type="match status" value="1"/>
</dbReference>
<dbReference type="InterPro" id="IPR029787">
    <property type="entry name" value="Nucleotide_cyclase"/>
</dbReference>
<dbReference type="Proteomes" id="UP000030185">
    <property type="component" value="Unassembled WGS sequence"/>
</dbReference>
<dbReference type="AlphaFoldDB" id="A0A098LEI3"/>
<dbReference type="EMBL" id="BBLT01000003">
    <property type="protein sequence ID" value="GAL84824.1"/>
    <property type="molecule type" value="Genomic_DNA"/>
</dbReference>
<evidence type="ECO:0000313" key="2">
    <source>
        <dbReference type="Proteomes" id="UP000030185"/>
    </source>
</evidence>
<dbReference type="SUPFAM" id="SSF55073">
    <property type="entry name" value="Nucleotide cyclase"/>
    <property type="match status" value="1"/>
</dbReference>
<protein>
    <recommendedName>
        <fullName evidence="3">Guanylate cyclase domain-containing protein</fullName>
    </recommendedName>
</protein>
<dbReference type="Pfam" id="PF10851">
    <property type="entry name" value="DUF2652"/>
    <property type="match status" value="1"/>
</dbReference>
<dbReference type="STRING" id="153721.MYP_2052"/>
<accession>A0A098LEI3</accession>
<evidence type="ECO:0008006" key="3">
    <source>
        <dbReference type="Google" id="ProtNLM"/>
    </source>
</evidence>
<gene>
    <name evidence="1" type="ORF">MYP_2052</name>
</gene>
<proteinExistence type="predicted"/>